<dbReference type="Proteomes" id="UP001162156">
    <property type="component" value="Unassembled WGS sequence"/>
</dbReference>
<evidence type="ECO:0000313" key="4">
    <source>
        <dbReference type="Proteomes" id="UP001162156"/>
    </source>
</evidence>
<keyword evidence="4" id="KW-1185">Reference proteome</keyword>
<dbReference type="InterPro" id="IPR029526">
    <property type="entry name" value="PGBD"/>
</dbReference>
<dbReference type="EMBL" id="JANEYF010001302">
    <property type="protein sequence ID" value="KAJ8964898.1"/>
    <property type="molecule type" value="Genomic_DNA"/>
</dbReference>
<protein>
    <recommendedName>
        <fullName evidence="2">PiggyBac transposable element-derived protein domain-containing protein</fullName>
    </recommendedName>
</protein>
<dbReference type="PANTHER" id="PTHR46599:SF3">
    <property type="entry name" value="PIGGYBAC TRANSPOSABLE ELEMENT-DERIVED PROTEIN 4"/>
    <property type="match status" value="1"/>
</dbReference>
<gene>
    <name evidence="3" type="ORF">NQ314_004537</name>
</gene>
<feature type="region of interest" description="Disordered" evidence="1">
    <location>
        <begin position="16"/>
        <end position="36"/>
    </location>
</feature>
<organism evidence="3 4">
    <name type="scientific">Rhamnusium bicolor</name>
    <dbReference type="NCBI Taxonomy" id="1586634"/>
    <lineage>
        <taxon>Eukaryota</taxon>
        <taxon>Metazoa</taxon>
        <taxon>Ecdysozoa</taxon>
        <taxon>Arthropoda</taxon>
        <taxon>Hexapoda</taxon>
        <taxon>Insecta</taxon>
        <taxon>Pterygota</taxon>
        <taxon>Neoptera</taxon>
        <taxon>Endopterygota</taxon>
        <taxon>Coleoptera</taxon>
        <taxon>Polyphaga</taxon>
        <taxon>Cucujiformia</taxon>
        <taxon>Chrysomeloidea</taxon>
        <taxon>Cerambycidae</taxon>
        <taxon>Lepturinae</taxon>
        <taxon>Rhagiini</taxon>
        <taxon>Rhamnusium</taxon>
    </lineage>
</organism>
<evidence type="ECO:0000256" key="1">
    <source>
        <dbReference type="SAM" id="MobiDB-lite"/>
    </source>
</evidence>
<dbReference type="PANTHER" id="PTHR46599">
    <property type="entry name" value="PIGGYBAC TRANSPOSABLE ELEMENT-DERIVED PROTEIN 4"/>
    <property type="match status" value="1"/>
</dbReference>
<comment type="caution">
    <text evidence="3">The sequence shown here is derived from an EMBL/GenBank/DDBJ whole genome shotgun (WGS) entry which is preliminary data.</text>
</comment>
<sequence length="342" mass="39682">MNSQEERRLLHLFETVETESEKSSISEDIDSDADPEYIVESDVSCGEESESNNEELDDRQQPVPVNVSICDNWQVPDWLRLKNITYNPDSEEVGINPDLIETMSSARPYDFFCLFLDDEVVTLLRSSRINSWVPTNPQEMRNFLGIILWMGLVNMPSLAHYWRNTHLYNSKLTNLMSRNRFEFLLSMFHISDNTKITPGDRLHKIQSLIGLLLNRFNRYVIPEEFMCIDESMVPFLETGEDVLAISTKHLDSMVNVTQRGGDKIKLQAIVEYNKGKSFIDVPDQMNSYNSFTRRSLKWYRKVTFDLLLNVAVVNALSLYSKVTNSKMKITEFRESIVEDMLT</sequence>
<reference evidence="3" key="1">
    <citation type="journal article" date="2023" name="Insect Mol. Biol.">
        <title>Genome sequencing provides insights into the evolution of gene families encoding plant cell wall-degrading enzymes in longhorned beetles.</title>
        <authorList>
            <person name="Shin N.R."/>
            <person name="Okamura Y."/>
            <person name="Kirsch R."/>
            <person name="Pauchet Y."/>
        </authorList>
    </citation>
    <scope>NUCLEOTIDE SEQUENCE</scope>
    <source>
        <strain evidence="3">RBIC_L_NR</strain>
    </source>
</reference>
<feature type="domain" description="PiggyBac transposable element-derived protein" evidence="2">
    <location>
        <begin position="108"/>
        <end position="235"/>
    </location>
</feature>
<proteinExistence type="predicted"/>
<feature type="compositionally biased region" description="Acidic residues" evidence="1">
    <location>
        <begin position="27"/>
        <end position="36"/>
    </location>
</feature>
<name>A0AAV8ZLE8_9CUCU</name>
<accession>A0AAV8ZLE8</accession>
<evidence type="ECO:0000313" key="3">
    <source>
        <dbReference type="EMBL" id="KAJ8964898.1"/>
    </source>
</evidence>
<evidence type="ECO:0000259" key="2">
    <source>
        <dbReference type="Pfam" id="PF13843"/>
    </source>
</evidence>
<dbReference type="AlphaFoldDB" id="A0AAV8ZLE8"/>
<dbReference type="Pfam" id="PF13843">
    <property type="entry name" value="DDE_Tnp_1_7"/>
    <property type="match status" value="1"/>
</dbReference>